<dbReference type="SMART" id="SM00342">
    <property type="entry name" value="HTH_ARAC"/>
    <property type="match status" value="1"/>
</dbReference>
<comment type="caution">
    <text evidence="5">The sequence shown here is derived from an EMBL/GenBank/DDBJ whole genome shotgun (WGS) entry which is preliminary data.</text>
</comment>
<evidence type="ECO:0000313" key="6">
    <source>
        <dbReference type="Proteomes" id="UP001259347"/>
    </source>
</evidence>
<feature type="domain" description="HTH araC/xylS-type" evidence="4">
    <location>
        <begin position="206"/>
        <end position="299"/>
    </location>
</feature>
<keyword evidence="1" id="KW-0805">Transcription regulation</keyword>
<keyword evidence="2" id="KW-0238">DNA-binding</keyword>
<dbReference type="PANTHER" id="PTHR46796">
    <property type="entry name" value="HTH-TYPE TRANSCRIPTIONAL ACTIVATOR RHAS-RELATED"/>
    <property type="match status" value="1"/>
</dbReference>
<evidence type="ECO:0000313" key="5">
    <source>
        <dbReference type="EMBL" id="MDR6866333.1"/>
    </source>
</evidence>
<organism evidence="5 6">
    <name type="scientific">Microbacterium resistens</name>
    <dbReference type="NCBI Taxonomy" id="156977"/>
    <lineage>
        <taxon>Bacteria</taxon>
        <taxon>Bacillati</taxon>
        <taxon>Actinomycetota</taxon>
        <taxon>Actinomycetes</taxon>
        <taxon>Micrococcales</taxon>
        <taxon>Microbacteriaceae</taxon>
        <taxon>Microbacterium</taxon>
    </lineage>
</organism>
<dbReference type="EMBL" id="JAVDUM010000003">
    <property type="protein sequence ID" value="MDR6866333.1"/>
    <property type="molecule type" value="Genomic_DNA"/>
</dbReference>
<name>A0ABU1SBP1_9MICO</name>
<evidence type="ECO:0000256" key="3">
    <source>
        <dbReference type="ARBA" id="ARBA00023163"/>
    </source>
</evidence>
<evidence type="ECO:0000256" key="1">
    <source>
        <dbReference type="ARBA" id="ARBA00023015"/>
    </source>
</evidence>
<dbReference type="PROSITE" id="PS01124">
    <property type="entry name" value="HTH_ARAC_FAMILY_2"/>
    <property type="match status" value="1"/>
</dbReference>
<dbReference type="Gene3D" id="1.10.10.60">
    <property type="entry name" value="Homeodomain-like"/>
    <property type="match status" value="1"/>
</dbReference>
<keyword evidence="6" id="KW-1185">Reference proteome</keyword>
<gene>
    <name evidence="5" type="ORF">J2Y69_000925</name>
</gene>
<proteinExistence type="predicted"/>
<evidence type="ECO:0000259" key="4">
    <source>
        <dbReference type="PROSITE" id="PS01124"/>
    </source>
</evidence>
<dbReference type="InterPro" id="IPR018060">
    <property type="entry name" value="HTH_AraC"/>
</dbReference>
<protein>
    <submittedName>
        <fullName evidence="5">AraC-like DNA-binding protein</fullName>
    </submittedName>
</protein>
<reference evidence="5 6" key="1">
    <citation type="submission" date="2023-07" db="EMBL/GenBank/DDBJ databases">
        <title>Sorghum-associated microbial communities from plants grown in Nebraska, USA.</title>
        <authorList>
            <person name="Schachtman D."/>
        </authorList>
    </citation>
    <scope>NUCLEOTIDE SEQUENCE [LARGE SCALE GENOMIC DNA]</scope>
    <source>
        <strain evidence="5 6">2980</strain>
    </source>
</reference>
<accession>A0ABU1SBP1</accession>
<dbReference type="Proteomes" id="UP001259347">
    <property type="component" value="Unassembled WGS sequence"/>
</dbReference>
<sequence length="304" mass="33196">MSLYSAEWDVHLQGAEAVAWLERRGLAVGERSRPFHLFADEVVFGAFALRRVWSSALFARSEADDGRSEEFSAMFCVEGELTVHEDGLLPVIVGPGSLLVRQRSRRATIRTARPSAFIQIESERDRLLGGVELDVVGGESFEADPAVAESFVSLVTSLLNASVDPTSVSFSAIRRAIEAMLSALLLQRRHAPRYVGASSAERELFLRATALIAARADDPSLTLDSLAEALAVSKPHLIRAFHGSETTPIRHLKTVRAANAAALLRAAPFTRMDEYEAVARQTGFANARTMRRTIRRELGPDGIG</sequence>
<dbReference type="RefSeq" id="WP_310018044.1">
    <property type="nucleotide sequence ID" value="NZ_JAVDUM010000003.1"/>
</dbReference>
<keyword evidence="3" id="KW-0804">Transcription</keyword>
<evidence type="ECO:0000256" key="2">
    <source>
        <dbReference type="ARBA" id="ARBA00023125"/>
    </source>
</evidence>
<dbReference type="InterPro" id="IPR050204">
    <property type="entry name" value="AraC_XylS_family_regulators"/>
</dbReference>